<name>A0A8I3ABE5_9AGAM</name>
<organism evidence="1 2">
    <name type="scientific">Boletus reticuloceps</name>
    <dbReference type="NCBI Taxonomy" id="495285"/>
    <lineage>
        <taxon>Eukaryota</taxon>
        <taxon>Fungi</taxon>
        <taxon>Dikarya</taxon>
        <taxon>Basidiomycota</taxon>
        <taxon>Agaricomycotina</taxon>
        <taxon>Agaricomycetes</taxon>
        <taxon>Agaricomycetidae</taxon>
        <taxon>Boletales</taxon>
        <taxon>Boletineae</taxon>
        <taxon>Boletaceae</taxon>
        <taxon>Boletoideae</taxon>
        <taxon>Boletus</taxon>
    </lineage>
</organism>
<accession>A0A8I3ABE5</accession>
<comment type="caution">
    <text evidence="1">The sequence shown here is derived from an EMBL/GenBank/DDBJ whole genome shotgun (WGS) entry which is preliminary data.</text>
</comment>
<keyword evidence="2" id="KW-1185">Reference proteome</keyword>
<dbReference type="OrthoDB" id="2094832at2759"/>
<evidence type="ECO:0000313" key="1">
    <source>
        <dbReference type="EMBL" id="KAG6377208.1"/>
    </source>
</evidence>
<dbReference type="Proteomes" id="UP000683000">
    <property type="component" value="Unassembled WGS sequence"/>
</dbReference>
<reference evidence="1" key="1">
    <citation type="submission" date="2021-03" db="EMBL/GenBank/DDBJ databases">
        <title>Evolutionary innovations through gain and loss of genes in the ectomycorrhizal Boletales.</title>
        <authorList>
            <person name="Wu G."/>
            <person name="Miyauchi S."/>
            <person name="Morin E."/>
            <person name="Yang Z.-L."/>
            <person name="Xu J."/>
            <person name="Martin F.M."/>
        </authorList>
    </citation>
    <scope>NUCLEOTIDE SEQUENCE</scope>
    <source>
        <strain evidence="1">BR01</strain>
    </source>
</reference>
<gene>
    <name evidence="1" type="ORF">JVT61DRAFT_1261</name>
</gene>
<dbReference type="EMBL" id="JAGFBS010000010">
    <property type="protein sequence ID" value="KAG6377208.1"/>
    <property type="molecule type" value="Genomic_DNA"/>
</dbReference>
<dbReference type="AlphaFoldDB" id="A0A8I3ABE5"/>
<protein>
    <submittedName>
        <fullName evidence="1">Uncharacterized protein</fullName>
    </submittedName>
</protein>
<sequence length="154" mass="17377">MARASSSGSRTHTLPLRSQIIFSNIRSWRCPRPNFPTFQVRKWPLTEVNMSNIKTLNDLRGQVSAIWTSSMSVSTAGPLILNSYLKLFLEKHQCQLAYALRSLLSPESGSIISGSHVVLPNKSVFTKKISDKDVKMFCHPVSWKEMWVGQLNAQ</sequence>
<evidence type="ECO:0000313" key="2">
    <source>
        <dbReference type="Proteomes" id="UP000683000"/>
    </source>
</evidence>
<proteinExistence type="predicted"/>